<proteinExistence type="predicted"/>
<protein>
    <recommendedName>
        <fullName evidence="3">F-box domain-containing protein</fullName>
    </recommendedName>
</protein>
<evidence type="ECO:0000313" key="1">
    <source>
        <dbReference type="EMBL" id="PVD28186.1"/>
    </source>
</evidence>
<comment type="caution">
    <text evidence="1">The sequence shown here is derived from an EMBL/GenBank/DDBJ whole genome shotgun (WGS) entry which is preliminary data.</text>
</comment>
<gene>
    <name evidence="1" type="ORF">C0Q70_10772</name>
</gene>
<dbReference type="AlphaFoldDB" id="A0A2T7P449"/>
<dbReference type="OrthoDB" id="6065175at2759"/>
<name>A0A2T7P449_POMCA</name>
<evidence type="ECO:0000313" key="2">
    <source>
        <dbReference type="Proteomes" id="UP000245119"/>
    </source>
</evidence>
<accession>A0A2T7P449</accession>
<evidence type="ECO:0008006" key="3">
    <source>
        <dbReference type="Google" id="ProtNLM"/>
    </source>
</evidence>
<keyword evidence="2" id="KW-1185">Reference proteome</keyword>
<reference evidence="1 2" key="1">
    <citation type="submission" date="2018-04" db="EMBL/GenBank/DDBJ databases">
        <title>The genome of golden apple snail Pomacea canaliculata provides insight into stress tolerance and invasive adaptation.</title>
        <authorList>
            <person name="Liu C."/>
            <person name="Liu B."/>
            <person name="Ren Y."/>
            <person name="Zhang Y."/>
            <person name="Wang H."/>
            <person name="Li S."/>
            <person name="Jiang F."/>
            <person name="Yin L."/>
            <person name="Zhang G."/>
            <person name="Qian W."/>
            <person name="Fan W."/>
        </authorList>
    </citation>
    <scope>NUCLEOTIDE SEQUENCE [LARGE SCALE GENOMIC DNA]</scope>
    <source>
        <strain evidence="1">SZHN2017</strain>
        <tissue evidence="1">Muscle</tissue>
    </source>
</reference>
<organism evidence="1 2">
    <name type="scientific">Pomacea canaliculata</name>
    <name type="common">Golden apple snail</name>
    <dbReference type="NCBI Taxonomy" id="400727"/>
    <lineage>
        <taxon>Eukaryota</taxon>
        <taxon>Metazoa</taxon>
        <taxon>Spiralia</taxon>
        <taxon>Lophotrochozoa</taxon>
        <taxon>Mollusca</taxon>
        <taxon>Gastropoda</taxon>
        <taxon>Caenogastropoda</taxon>
        <taxon>Architaenioglossa</taxon>
        <taxon>Ampullarioidea</taxon>
        <taxon>Ampullariidae</taxon>
        <taxon>Pomacea</taxon>
    </lineage>
</organism>
<sequence>MAVKAFPAWNRILHSSLGFKHFENDREYAQSVQALVSNNYLLEEITCIAQYGQFFTHAVIWLEVFPSADNPEETDLALLGALATHCFRLKSLVIYHPPKLSPSSIMRSGARYIKPLQRMFSFNPSLDLSLCRVSFLSEGTQAGLCKLLDWYQEHNVLQKVACLDFSHGKMESTLRPMNSLVYCTSLRVLKCPIQYLNTQILQQLVEFNLQELCLISDVHTGHLFYDEQSAIDWHGLQLIPGRNLMAGFHTGLNQILVHYVFRYDDVVLCPNPYARSLALDSLCDGISRDVLISIADTYGATLEMFSIIEDVWYPSDDLVNFSDLEDLPTTFQYLASRLTFVECVVPGQTLDSQFCETLSLSECSESKFEPDTF</sequence>
<dbReference type="Proteomes" id="UP000245119">
    <property type="component" value="Linkage Group LG6"/>
</dbReference>
<dbReference type="EMBL" id="PZQS01000006">
    <property type="protein sequence ID" value="PVD28186.1"/>
    <property type="molecule type" value="Genomic_DNA"/>
</dbReference>